<dbReference type="Gene3D" id="3.40.50.300">
    <property type="entry name" value="P-loop containing nucleotide triphosphate hydrolases"/>
    <property type="match status" value="1"/>
</dbReference>
<dbReference type="InterPro" id="IPR027417">
    <property type="entry name" value="P-loop_NTPase"/>
</dbReference>
<dbReference type="InterPro" id="IPR051927">
    <property type="entry name" value="Zn_Chap_cDPG_Synth"/>
</dbReference>
<dbReference type="HOGENOM" id="CLU_017452_2_0_11"/>
<comment type="similarity">
    <text evidence="4">Belongs to the SIMIBI class G3E GTPase family. ZNG1 subfamily.</text>
</comment>
<protein>
    <submittedName>
        <fullName evidence="8">CobW family protein</fullName>
    </submittedName>
</protein>
<dbReference type="GeneID" id="90157789"/>
<evidence type="ECO:0000256" key="4">
    <source>
        <dbReference type="ARBA" id="ARBA00034320"/>
    </source>
</evidence>
<feature type="compositionally biased region" description="Polar residues" evidence="6">
    <location>
        <begin position="396"/>
        <end position="411"/>
    </location>
</feature>
<keyword evidence="2" id="KW-0378">Hydrolase</keyword>
<proteinExistence type="inferred from homology"/>
<dbReference type="Pfam" id="PF02492">
    <property type="entry name" value="cobW"/>
    <property type="match status" value="1"/>
</dbReference>
<organism evidence="8 9">
    <name type="scientific">Gordonia polyisoprenivorans (strain DSM 44266 / VH2)</name>
    <dbReference type="NCBI Taxonomy" id="1112204"/>
    <lineage>
        <taxon>Bacteria</taxon>
        <taxon>Bacillati</taxon>
        <taxon>Actinomycetota</taxon>
        <taxon>Actinomycetes</taxon>
        <taxon>Mycobacteriales</taxon>
        <taxon>Gordoniaceae</taxon>
        <taxon>Gordonia</taxon>
    </lineage>
</organism>
<dbReference type="SMART" id="SM00833">
    <property type="entry name" value="CobW_C"/>
    <property type="match status" value="1"/>
</dbReference>
<gene>
    <name evidence="8" type="ordered locus">GPOL_c07000</name>
</gene>
<feature type="domain" description="CobW C-terminal" evidence="7">
    <location>
        <begin position="253"/>
        <end position="370"/>
    </location>
</feature>
<name>H6MWW3_GORPV</name>
<dbReference type="Gene3D" id="3.30.1220.10">
    <property type="entry name" value="CobW-like, C-terminal domain"/>
    <property type="match status" value="1"/>
</dbReference>
<dbReference type="KEGG" id="gpo:GPOL_c07000"/>
<evidence type="ECO:0000256" key="3">
    <source>
        <dbReference type="ARBA" id="ARBA00023186"/>
    </source>
</evidence>
<evidence type="ECO:0000256" key="1">
    <source>
        <dbReference type="ARBA" id="ARBA00022741"/>
    </source>
</evidence>
<dbReference type="Pfam" id="PF07683">
    <property type="entry name" value="CobW_C"/>
    <property type="match status" value="1"/>
</dbReference>
<feature type="region of interest" description="Disordered" evidence="6">
    <location>
        <begin position="382"/>
        <end position="411"/>
    </location>
</feature>
<keyword evidence="9" id="KW-1185">Reference proteome</keyword>
<dbReference type="GO" id="GO:0000166">
    <property type="term" value="F:nucleotide binding"/>
    <property type="evidence" value="ECO:0007669"/>
    <property type="project" value="UniProtKB-KW"/>
</dbReference>
<dbReference type="EMBL" id="CP003119">
    <property type="protein sequence ID" value="AFA71769.1"/>
    <property type="molecule type" value="Genomic_DNA"/>
</dbReference>
<reference evidence="8 9" key="1">
    <citation type="journal article" date="2012" name="Appl. Environ. Microbiol.">
        <title>Involvement of two latex-clearing proteins during rubber degradation and insights into the subsequent degradation pathway revealed by the genome sequence of Gordonia polyisoprenivorans strain VH2.</title>
        <authorList>
            <person name="Hiessl S."/>
            <person name="Schuldes J."/>
            <person name="Thurmer A."/>
            <person name="Halbsguth T."/>
            <person name="Broker D."/>
            <person name="Angelov A."/>
            <person name="Liebl W."/>
            <person name="Daniel R."/>
            <person name="Steinbuchel A."/>
        </authorList>
    </citation>
    <scope>NUCLEOTIDE SEQUENCE [LARGE SCALE GENOMIC DNA]</scope>
    <source>
        <strain evidence="9">DSM 44266 / VH2</strain>
    </source>
</reference>
<dbReference type="STRING" id="1112204.GPOL_c07000"/>
<dbReference type="CDD" id="cd03112">
    <property type="entry name" value="CobW-like"/>
    <property type="match status" value="1"/>
</dbReference>
<dbReference type="AlphaFoldDB" id="H6MWW3"/>
<dbReference type="PANTHER" id="PTHR43603:SF1">
    <property type="entry name" value="ZINC-REGULATED GTPASE METALLOPROTEIN ACTIVATOR 1"/>
    <property type="match status" value="1"/>
</dbReference>
<evidence type="ECO:0000259" key="7">
    <source>
        <dbReference type="SMART" id="SM00833"/>
    </source>
</evidence>
<evidence type="ECO:0000256" key="2">
    <source>
        <dbReference type="ARBA" id="ARBA00022801"/>
    </source>
</evidence>
<keyword evidence="1" id="KW-0547">Nucleotide-binding</keyword>
<dbReference type="GO" id="GO:0016787">
    <property type="term" value="F:hydrolase activity"/>
    <property type="evidence" value="ECO:0007669"/>
    <property type="project" value="UniProtKB-KW"/>
</dbReference>
<dbReference type="Proteomes" id="UP000009154">
    <property type="component" value="Chromosome"/>
</dbReference>
<evidence type="ECO:0000313" key="8">
    <source>
        <dbReference type="EMBL" id="AFA71769.1"/>
    </source>
</evidence>
<accession>H6MWW3</accession>
<evidence type="ECO:0000256" key="6">
    <source>
        <dbReference type="SAM" id="MobiDB-lite"/>
    </source>
</evidence>
<dbReference type="InterPro" id="IPR036627">
    <property type="entry name" value="CobW-likC_sf"/>
</dbReference>
<keyword evidence="3" id="KW-0143">Chaperone</keyword>
<sequence length="411" mass="45654">MSDNRLPVTVLSGFLGAGKTTLLNQILRNRDGRRVAVIVNDMSEINIDSAEVEREITLSRSEEKLVEMTNGCICCTLREDLLGEISMLAAAGRFDYLLIESSGISEPLPVAETFTFIDPFGHALDDVARLDTMVTVVDGSSFLRDYQTGGMLDADAPEDQRDLSDLLVDQVEFADIILVSKTDLVTEQHLTELVGVLRSLNVSAQIVSMSYGNVGVDTIMNTGLFSLEKAATAPGWLRELQGEHTPETEEYGISSVVYRERAPFHPQRLHTFLTTEWDNGNLLRAKGYFWNSARFTETGSISQAGHRIRHGYIGRWWKFLPESSWPADDYRRQAILDKWEDPVGDCRQELVFIGQGINPDVLRRDLDACLLTTAEIELGPDSWTSWPDPLGPGESETVTSHVAQTSTAQPA</sequence>
<dbReference type="PANTHER" id="PTHR43603">
    <property type="entry name" value="COBW DOMAIN-CONTAINING PROTEIN DDB_G0274527"/>
    <property type="match status" value="1"/>
</dbReference>
<dbReference type="SUPFAM" id="SSF52540">
    <property type="entry name" value="P-loop containing nucleoside triphosphate hydrolases"/>
    <property type="match status" value="1"/>
</dbReference>
<dbReference type="eggNOG" id="COG0523">
    <property type="taxonomic scope" value="Bacteria"/>
</dbReference>
<dbReference type="RefSeq" id="WP_014358733.1">
    <property type="nucleotide sequence ID" value="NC_016906.1"/>
</dbReference>
<evidence type="ECO:0000256" key="5">
    <source>
        <dbReference type="ARBA" id="ARBA00049117"/>
    </source>
</evidence>
<comment type="catalytic activity">
    <reaction evidence="5">
        <text>GTP + H2O = GDP + phosphate + H(+)</text>
        <dbReference type="Rhea" id="RHEA:19669"/>
        <dbReference type="ChEBI" id="CHEBI:15377"/>
        <dbReference type="ChEBI" id="CHEBI:15378"/>
        <dbReference type="ChEBI" id="CHEBI:37565"/>
        <dbReference type="ChEBI" id="CHEBI:43474"/>
        <dbReference type="ChEBI" id="CHEBI:58189"/>
    </reaction>
    <physiologicalReaction direction="left-to-right" evidence="5">
        <dbReference type="Rhea" id="RHEA:19670"/>
    </physiologicalReaction>
</comment>
<evidence type="ECO:0000313" key="9">
    <source>
        <dbReference type="Proteomes" id="UP000009154"/>
    </source>
</evidence>
<dbReference type="InterPro" id="IPR011629">
    <property type="entry name" value="CobW-like_C"/>
</dbReference>
<dbReference type="InterPro" id="IPR003495">
    <property type="entry name" value="CobW/HypB/UreG_nucleotide-bd"/>
</dbReference>